<evidence type="ECO:0000256" key="1">
    <source>
        <dbReference type="ARBA" id="ARBA00005564"/>
    </source>
</evidence>
<feature type="chain" id="PRO_5042859964" evidence="2">
    <location>
        <begin position="19"/>
        <end position="395"/>
    </location>
</feature>
<accession>A0AAN6WN20</accession>
<feature type="signal peptide" evidence="2">
    <location>
        <begin position="1"/>
        <end position="18"/>
    </location>
</feature>
<organism evidence="3 4">
    <name type="scientific">Podospora australis</name>
    <dbReference type="NCBI Taxonomy" id="1536484"/>
    <lineage>
        <taxon>Eukaryota</taxon>
        <taxon>Fungi</taxon>
        <taxon>Dikarya</taxon>
        <taxon>Ascomycota</taxon>
        <taxon>Pezizomycotina</taxon>
        <taxon>Sordariomycetes</taxon>
        <taxon>Sordariomycetidae</taxon>
        <taxon>Sordariales</taxon>
        <taxon>Podosporaceae</taxon>
        <taxon>Podospora</taxon>
    </lineage>
</organism>
<reference evidence="3" key="1">
    <citation type="journal article" date="2023" name="Mol. Phylogenet. Evol.">
        <title>Genome-scale phylogeny and comparative genomics of the fungal order Sordariales.</title>
        <authorList>
            <person name="Hensen N."/>
            <person name="Bonometti L."/>
            <person name="Westerberg I."/>
            <person name="Brannstrom I.O."/>
            <person name="Guillou S."/>
            <person name="Cros-Aarteil S."/>
            <person name="Calhoun S."/>
            <person name="Haridas S."/>
            <person name="Kuo A."/>
            <person name="Mondo S."/>
            <person name="Pangilinan J."/>
            <person name="Riley R."/>
            <person name="LaButti K."/>
            <person name="Andreopoulos B."/>
            <person name="Lipzen A."/>
            <person name="Chen C."/>
            <person name="Yan M."/>
            <person name="Daum C."/>
            <person name="Ng V."/>
            <person name="Clum A."/>
            <person name="Steindorff A."/>
            <person name="Ohm R.A."/>
            <person name="Martin F."/>
            <person name="Silar P."/>
            <person name="Natvig D.O."/>
            <person name="Lalanne C."/>
            <person name="Gautier V."/>
            <person name="Ament-Velasquez S.L."/>
            <person name="Kruys A."/>
            <person name="Hutchinson M.I."/>
            <person name="Powell A.J."/>
            <person name="Barry K."/>
            <person name="Miller A.N."/>
            <person name="Grigoriev I.V."/>
            <person name="Debuchy R."/>
            <person name="Gladieux P."/>
            <person name="Hiltunen Thoren M."/>
            <person name="Johannesson H."/>
        </authorList>
    </citation>
    <scope>NUCLEOTIDE SEQUENCE</scope>
    <source>
        <strain evidence="3">PSN309</strain>
    </source>
</reference>
<dbReference type="Pfam" id="PF10282">
    <property type="entry name" value="Lactonase"/>
    <property type="match status" value="1"/>
</dbReference>
<gene>
    <name evidence="3" type="ORF">QBC35DRAFT_535061</name>
</gene>
<dbReference type="SUPFAM" id="SSF51004">
    <property type="entry name" value="C-terminal (heme d1) domain of cytochrome cd1-nitrite reductase"/>
    <property type="match status" value="1"/>
</dbReference>
<evidence type="ECO:0000313" key="3">
    <source>
        <dbReference type="EMBL" id="KAK4184321.1"/>
    </source>
</evidence>
<proteinExistence type="inferred from homology"/>
<dbReference type="InterPro" id="IPR050282">
    <property type="entry name" value="Cycloisomerase_2"/>
</dbReference>
<dbReference type="InterPro" id="IPR015943">
    <property type="entry name" value="WD40/YVTN_repeat-like_dom_sf"/>
</dbReference>
<dbReference type="Gene3D" id="2.130.10.10">
    <property type="entry name" value="YVTN repeat-like/Quinoprotein amine dehydrogenase"/>
    <property type="match status" value="1"/>
</dbReference>
<protein>
    <submittedName>
        <fullName evidence="3">Lactonase, 7-bladed beta-propeller-domain-containing protein</fullName>
    </submittedName>
</protein>
<dbReference type="PANTHER" id="PTHR30344">
    <property type="entry name" value="6-PHOSPHOGLUCONOLACTONASE-RELATED"/>
    <property type="match status" value="1"/>
</dbReference>
<dbReference type="EMBL" id="MU864494">
    <property type="protein sequence ID" value="KAK4184321.1"/>
    <property type="molecule type" value="Genomic_DNA"/>
</dbReference>
<comment type="caution">
    <text evidence="3">The sequence shown here is derived from an EMBL/GenBank/DDBJ whole genome shotgun (WGS) entry which is preliminary data.</text>
</comment>
<sequence length="395" mass="41472">MPSNAKLLSLLLAAPATAEILFATSYNDHAVTSLNLQGSSLSVISKNLDCGSEPTFLTLDYAKSILYCLNEGWGGSSSLTSYKTSPSGQLETIKVLPVLKSPVSSTLYGANRTKLAVAHYDTSAFSTFSVADAGAGLAQLSQQTYTLPSPATVPERQDAPHLHDAVLDPTGKFILVPDLGSDLVRVYQVGANDAVTEVSPIKAVAGSGPRHAAFAKAGRKTFLYTLNELSNTITGYTVTYAKNNKAPTFQRIFDFSSHGPGGSVPAGTKAAEIRVSPDNKFVIVSSRGENTLTIPNTFDASNPATTLPSDPLISFKINAESGALTLVQTAPAGGRNPRGFSLNKKGNLVASALQDDNRVVIIERNVRTGLLGKIVAHATVGEGANNGPNYAVFNE</sequence>
<reference evidence="3" key="2">
    <citation type="submission" date="2023-05" db="EMBL/GenBank/DDBJ databases">
        <authorList>
            <consortium name="Lawrence Berkeley National Laboratory"/>
            <person name="Steindorff A."/>
            <person name="Hensen N."/>
            <person name="Bonometti L."/>
            <person name="Westerberg I."/>
            <person name="Brannstrom I.O."/>
            <person name="Guillou S."/>
            <person name="Cros-Aarteil S."/>
            <person name="Calhoun S."/>
            <person name="Haridas S."/>
            <person name="Kuo A."/>
            <person name="Mondo S."/>
            <person name="Pangilinan J."/>
            <person name="Riley R."/>
            <person name="Labutti K."/>
            <person name="Andreopoulos B."/>
            <person name="Lipzen A."/>
            <person name="Chen C."/>
            <person name="Yanf M."/>
            <person name="Daum C."/>
            <person name="Ng V."/>
            <person name="Clum A."/>
            <person name="Ohm R."/>
            <person name="Martin F."/>
            <person name="Silar P."/>
            <person name="Natvig D."/>
            <person name="Lalanne C."/>
            <person name="Gautier V."/>
            <person name="Ament-Velasquez S.L."/>
            <person name="Kruys A."/>
            <person name="Hutchinson M.I."/>
            <person name="Powell A.J."/>
            <person name="Barry K."/>
            <person name="Miller A.N."/>
            <person name="Grigoriev I.V."/>
            <person name="Debuchy R."/>
            <person name="Gladieux P."/>
            <person name="Thoren M.H."/>
            <person name="Johannesson H."/>
        </authorList>
    </citation>
    <scope>NUCLEOTIDE SEQUENCE</scope>
    <source>
        <strain evidence="3">PSN309</strain>
    </source>
</reference>
<dbReference type="AlphaFoldDB" id="A0AAN6WN20"/>
<evidence type="ECO:0000256" key="2">
    <source>
        <dbReference type="SAM" id="SignalP"/>
    </source>
</evidence>
<keyword evidence="2" id="KW-0732">Signal</keyword>
<dbReference type="InterPro" id="IPR011048">
    <property type="entry name" value="Haem_d1_sf"/>
</dbReference>
<evidence type="ECO:0000313" key="4">
    <source>
        <dbReference type="Proteomes" id="UP001302126"/>
    </source>
</evidence>
<dbReference type="Proteomes" id="UP001302126">
    <property type="component" value="Unassembled WGS sequence"/>
</dbReference>
<dbReference type="InterPro" id="IPR019405">
    <property type="entry name" value="Lactonase_7-beta_prop"/>
</dbReference>
<keyword evidence="4" id="KW-1185">Reference proteome</keyword>
<dbReference type="PANTHER" id="PTHR30344:SF1">
    <property type="entry name" value="6-PHOSPHOGLUCONOLACTONASE"/>
    <property type="match status" value="1"/>
</dbReference>
<comment type="similarity">
    <text evidence="1">Belongs to the cycloisomerase 2 family.</text>
</comment>
<name>A0AAN6WN20_9PEZI</name>
<dbReference type="GO" id="GO:0017057">
    <property type="term" value="F:6-phosphogluconolactonase activity"/>
    <property type="evidence" value="ECO:0007669"/>
    <property type="project" value="TreeGrafter"/>
</dbReference>